<evidence type="ECO:0000313" key="13">
    <source>
        <dbReference type="Proteomes" id="UP000565715"/>
    </source>
</evidence>
<dbReference type="InterPro" id="IPR043266">
    <property type="entry name" value="RHO_NdoB-like_C"/>
</dbReference>
<dbReference type="RefSeq" id="WP_068044654.1">
    <property type="nucleotide sequence ID" value="NZ_JAAXOO010000006.1"/>
</dbReference>
<keyword evidence="3" id="KW-0479">Metal-binding</keyword>
<dbReference type="InterPro" id="IPR001663">
    <property type="entry name" value="Rng_hydr_dOase-A"/>
</dbReference>
<keyword evidence="6" id="KW-0560">Oxidoreductase</keyword>
<dbReference type="EMBL" id="JAAXOO010000006">
    <property type="protein sequence ID" value="NKY36390.1"/>
    <property type="molecule type" value="Genomic_DNA"/>
</dbReference>
<gene>
    <name evidence="12" type="ORF">HGA13_25460</name>
</gene>
<dbReference type="Gene3D" id="2.102.10.10">
    <property type="entry name" value="Rieske [2Fe-2S] iron-sulphur domain"/>
    <property type="match status" value="1"/>
</dbReference>
<evidence type="ECO:0000256" key="8">
    <source>
        <dbReference type="ARBA" id="ARBA00023014"/>
    </source>
</evidence>
<dbReference type="PANTHER" id="PTHR43756:SF1">
    <property type="entry name" value="3-PHENYLPROPIONATE_CINNAMIC ACID DIOXYGENASE SUBUNIT ALPHA"/>
    <property type="match status" value="1"/>
</dbReference>
<evidence type="ECO:0000256" key="2">
    <source>
        <dbReference type="ARBA" id="ARBA00022714"/>
    </source>
</evidence>
<dbReference type="GO" id="GO:0016705">
    <property type="term" value="F:oxidoreductase activity, acting on paired donors, with incorporation or reduction of molecular oxygen"/>
    <property type="evidence" value="ECO:0007669"/>
    <property type="project" value="UniProtKB-ARBA"/>
</dbReference>
<reference evidence="12 13" key="1">
    <citation type="submission" date="2020-04" db="EMBL/GenBank/DDBJ databases">
        <title>MicrobeNet Type strains.</title>
        <authorList>
            <person name="Nicholson A.C."/>
        </authorList>
    </citation>
    <scope>NUCLEOTIDE SEQUENCE [LARGE SCALE GENOMIC DNA]</scope>
    <source>
        <strain evidence="12 13">DSM 45078</strain>
    </source>
</reference>
<comment type="caution">
    <text evidence="12">The sequence shown here is derived from an EMBL/GenBank/DDBJ whole genome shotgun (WGS) entry which is preliminary data.</text>
</comment>
<dbReference type="InterPro" id="IPR017941">
    <property type="entry name" value="Rieske_2Fe-2S"/>
</dbReference>
<evidence type="ECO:0000256" key="1">
    <source>
        <dbReference type="ARBA" id="ARBA00008751"/>
    </source>
</evidence>
<proteinExistence type="inferred from homology"/>
<evidence type="ECO:0000259" key="11">
    <source>
        <dbReference type="PROSITE" id="PS51296"/>
    </source>
</evidence>
<feature type="region of interest" description="Disordered" evidence="10">
    <location>
        <begin position="440"/>
        <end position="459"/>
    </location>
</feature>
<dbReference type="SUPFAM" id="SSF55961">
    <property type="entry name" value="Bet v1-like"/>
    <property type="match status" value="1"/>
</dbReference>
<dbReference type="GO" id="GO:0051537">
    <property type="term" value="F:2 iron, 2 sulfur cluster binding"/>
    <property type="evidence" value="ECO:0007669"/>
    <property type="project" value="UniProtKB-KW"/>
</dbReference>
<accession>A0A846XNY8</accession>
<organism evidence="12 13">
    <name type="scientific">Nocardia speluncae</name>
    <dbReference type="NCBI Taxonomy" id="419477"/>
    <lineage>
        <taxon>Bacteria</taxon>
        <taxon>Bacillati</taxon>
        <taxon>Actinomycetota</taxon>
        <taxon>Actinomycetes</taxon>
        <taxon>Mycobacteriales</taxon>
        <taxon>Nocardiaceae</taxon>
        <taxon>Nocardia</taxon>
    </lineage>
</organism>
<keyword evidence="5" id="KW-0223">Dioxygenase</keyword>
<evidence type="ECO:0000256" key="7">
    <source>
        <dbReference type="ARBA" id="ARBA00023004"/>
    </source>
</evidence>
<keyword evidence="9" id="KW-0520">NAD</keyword>
<dbReference type="GO" id="GO:0004497">
    <property type="term" value="F:monooxygenase activity"/>
    <property type="evidence" value="ECO:0007669"/>
    <property type="project" value="UniProtKB-ARBA"/>
</dbReference>
<dbReference type="Pfam" id="PF00848">
    <property type="entry name" value="Ring_hydroxyl_A"/>
    <property type="match status" value="1"/>
</dbReference>
<evidence type="ECO:0000256" key="10">
    <source>
        <dbReference type="SAM" id="MobiDB-lite"/>
    </source>
</evidence>
<keyword evidence="13" id="KW-1185">Reference proteome</keyword>
<comment type="similarity">
    <text evidence="1">Belongs to the bacterial ring-hydroxylating dioxygenase alpha subunit family.</text>
</comment>
<evidence type="ECO:0000313" key="12">
    <source>
        <dbReference type="EMBL" id="NKY36390.1"/>
    </source>
</evidence>
<keyword evidence="4" id="KW-0058">Aromatic hydrocarbons catabolism</keyword>
<dbReference type="InterPro" id="IPR036922">
    <property type="entry name" value="Rieske_2Fe-2S_sf"/>
</dbReference>
<dbReference type="InterPro" id="IPR015881">
    <property type="entry name" value="ARHD_Rieske_2Fe_2S"/>
</dbReference>
<evidence type="ECO:0000256" key="4">
    <source>
        <dbReference type="ARBA" id="ARBA00022797"/>
    </source>
</evidence>
<protein>
    <submittedName>
        <fullName evidence="12">Rieske 2Fe-2S domain-containing protein</fullName>
    </submittedName>
</protein>
<dbReference type="Gene3D" id="3.90.380.10">
    <property type="entry name" value="Naphthalene 1,2-dioxygenase Alpha Subunit, Chain A, domain 1"/>
    <property type="match status" value="1"/>
</dbReference>
<dbReference type="CDD" id="cd08881">
    <property type="entry name" value="RHO_alpha_C_NDO-like"/>
    <property type="match status" value="1"/>
</dbReference>
<dbReference type="Pfam" id="PF00355">
    <property type="entry name" value="Rieske"/>
    <property type="match status" value="1"/>
</dbReference>
<dbReference type="PROSITE" id="PS00570">
    <property type="entry name" value="RING_HYDROXYL_ALPHA"/>
    <property type="match status" value="1"/>
</dbReference>
<feature type="domain" description="Rieske" evidence="11">
    <location>
        <begin position="40"/>
        <end position="158"/>
    </location>
</feature>
<keyword evidence="7" id="KW-0408">Iron</keyword>
<keyword evidence="2" id="KW-0001">2Fe-2S</keyword>
<name>A0A846XNY8_9NOCA</name>
<dbReference type="PANTHER" id="PTHR43756">
    <property type="entry name" value="CHOLINE MONOOXYGENASE, CHLOROPLASTIC"/>
    <property type="match status" value="1"/>
</dbReference>
<dbReference type="Proteomes" id="UP000565715">
    <property type="component" value="Unassembled WGS sequence"/>
</dbReference>
<dbReference type="GO" id="GO:0051213">
    <property type="term" value="F:dioxygenase activity"/>
    <property type="evidence" value="ECO:0007669"/>
    <property type="project" value="UniProtKB-KW"/>
</dbReference>
<dbReference type="PRINTS" id="PR00090">
    <property type="entry name" value="RNGDIOXGNASE"/>
</dbReference>
<dbReference type="AlphaFoldDB" id="A0A846XNY8"/>
<dbReference type="PROSITE" id="PS51296">
    <property type="entry name" value="RIESKE"/>
    <property type="match status" value="1"/>
</dbReference>
<dbReference type="InterPro" id="IPR015879">
    <property type="entry name" value="Ring_hydroxy_dOase_asu_C_dom"/>
</dbReference>
<dbReference type="GO" id="GO:0005506">
    <property type="term" value="F:iron ion binding"/>
    <property type="evidence" value="ECO:0007669"/>
    <property type="project" value="InterPro"/>
</dbReference>
<evidence type="ECO:0000256" key="9">
    <source>
        <dbReference type="ARBA" id="ARBA00023027"/>
    </source>
</evidence>
<evidence type="ECO:0000256" key="5">
    <source>
        <dbReference type="ARBA" id="ARBA00022964"/>
    </source>
</evidence>
<evidence type="ECO:0000256" key="6">
    <source>
        <dbReference type="ARBA" id="ARBA00023002"/>
    </source>
</evidence>
<keyword evidence="8" id="KW-0411">Iron-sulfur</keyword>
<dbReference type="SUPFAM" id="SSF50022">
    <property type="entry name" value="ISP domain"/>
    <property type="match status" value="1"/>
</dbReference>
<sequence>MRKSIDELVDVDNEGTVAREIFVDDELFEQELEHIFGRAWLFVGHIGLVPNPNDYFQSRMGTDPVILTRDKAGDIHVLLNTCTHRGMKLCRSDQGNTRTFTCPYHGWSFSTDGRLVSRPGGLYGVPGFEKHYHSELDKQKWGLIPVPRVEVYKGTVWASWDIGAPSLLDYLGDMRLYLDYALDYRDGRPDGAEVIGGVQKWRVNANWKMIPENFIGDLYHDVSHRSVDAVGIGPSGKGRRDKFGNRVTLCFPQHGHGVIGQLPFYEEYEGVSGTWGDSPEAREYHEHVHRSRVQRFGDRMRVAMSVGTIFPSMSFHGRQPRTIAWVHPLSATETEMWRIFLVDRDAPDTVKDEARRYYMRYSGPGGMTESDDMENWSYATRASTGWRSRQLHFNYQMGLGHARPVPGLAHAVENGEYNEENARAFYRRWSQFMNASSWKEIPMPDGTGSELVTDSEARQ</sequence>
<evidence type="ECO:0000256" key="3">
    <source>
        <dbReference type="ARBA" id="ARBA00022723"/>
    </source>
</evidence>